<evidence type="ECO:0000313" key="1">
    <source>
        <dbReference type="EMBL" id="NYZ24510.1"/>
    </source>
</evidence>
<name>A0ABX2TJJ0_9PROT</name>
<protein>
    <submittedName>
        <fullName evidence="1">Uncharacterized protein</fullName>
    </submittedName>
</protein>
<reference evidence="1 2" key="1">
    <citation type="submission" date="2020-05" db="EMBL/GenBank/DDBJ databases">
        <title>Azospirillum oleiclasticum sp. nov, a nitrogen-fixing and heavy crude oil-emulsifying bacterium isolated from the crude oil of Yumen Oilfield.</title>
        <authorList>
            <person name="Wu D."/>
            <person name="Cai M."/>
            <person name="Zhang X."/>
        </authorList>
    </citation>
    <scope>NUCLEOTIDE SEQUENCE [LARGE SCALE GENOMIC DNA]</scope>
    <source>
        <strain evidence="1 2">ROY-1-1-2</strain>
    </source>
</reference>
<dbReference type="EMBL" id="JABFDB010000041">
    <property type="protein sequence ID" value="NYZ24510.1"/>
    <property type="molecule type" value="Genomic_DNA"/>
</dbReference>
<sequence length="61" mass="6911">MTARPTSALTLHLCRQSRPGLSRTCLKCGRDESAWRFGDASTHLPREWDIAVNRCTPEPRT</sequence>
<keyword evidence="2" id="KW-1185">Reference proteome</keyword>
<evidence type="ECO:0000313" key="2">
    <source>
        <dbReference type="Proteomes" id="UP000584642"/>
    </source>
</evidence>
<gene>
    <name evidence="1" type="ORF">HND93_32810</name>
</gene>
<proteinExistence type="predicted"/>
<organism evidence="1 2">
    <name type="scientific">Azospirillum oleiclasticum</name>
    <dbReference type="NCBI Taxonomy" id="2735135"/>
    <lineage>
        <taxon>Bacteria</taxon>
        <taxon>Pseudomonadati</taxon>
        <taxon>Pseudomonadota</taxon>
        <taxon>Alphaproteobacteria</taxon>
        <taxon>Rhodospirillales</taxon>
        <taxon>Azospirillaceae</taxon>
        <taxon>Azospirillum</taxon>
    </lineage>
</organism>
<dbReference type="Proteomes" id="UP000584642">
    <property type="component" value="Unassembled WGS sequence"/>
</dbReference>
<dbReference type="RefSeq" id="WP_180286288.1">
    <property type="nucleotide sequence ID" value="NZ_JABFDB010000041.1"/>
</dbReference>
<accession>A0ABX2TJJ0</accession>
<comment type="caution">
    <text evidence="1">The sequence shown here is derived from an EMBL/GenBank/DDBJ whole genome shotgun (WGS) entry which is preliminary data.</text>
</comment>